<dbReference type="AlphaFoldDB" id="A0A183E4H6"/>
<dbReference type="GO" id="GO:0005524">
    <property type="term" value="F:ATP binding"/>
    <property type="evidence" value="ECO:0007669"/>
    <property type="project" value="UniProtKB-KW"/>
</dbReference>
<keyword evidence="8" id="KW-1185">Reference proteome</keyword>
<keyword evidence="4" id="KW-0418">Kinase</keyword>
<evidence type="ECO:0000256" key="5">
    <source>
        <dbReference type="ARBA" id="ARBA00022840"/>
    </source>
</evidence>
<dbReference type="WBParaSite" id="GPUH_0001588901-mRNA-1">
    <property type="protein sequence ID" value="GPUH_0001588901-mRNA-1"/>
    <property type="gene ID" value="GPUH_0001588901"/>
</dbReference>
<dbReference type="PROSITE" id="PS51285">
    <property type="entry name" value="AGC_KINASE_CTER"/>
    <property type="match status" value="1"/>
</dbReference>
<reference evidence="9" key="1">
    <citation type="submission" date="2016-06" db="UniProtKB">
        <authorList>
            <consortium name="WormBaseParasite"/>
        </authorList>
    </citation>
    <scope>IDENTIFICATION</scope>
</reference>
<evidence type="ECO:0000313" key="8">
    <source>
        <dbReference type="Proteomes" id="UP000271098"/>
    </source>
</evidence>
<dbReference type="Gene3D" id="3.30.200.20">
    <property type="entry name" value="Phosphorylase Kinase, domain 1"/>
    <property type="match status" value="1"/>
</dbReference>
<protein>
    <submittedName>
        <fullName evidence="9">AGC-kinase C-terminal domain-containing protein</fullName>
    </submittedName>
</protein>
<gene>
    <name evidence="7" type="ORF">GPUH_LOCUS15867</name>
</gene>
<evidence type="ECO:0000259" key="6">
    <source>
        <dbReference type="PROSITE" id="PS51285"/>
    </source>
</evidence>
<name>A0A183E4H6_9BILA</name>
<evidence type="ECO:0000256" key="1">
    <source>
        <dbReference type="ARBA" id="ARBA00022527"/>
    </source>
</evidence>
<sequence length="83" mass="9694">MPRSLSTEAQHLLRALFKRNPANRLGSSPDDVKQIKAHPFFSTIDWNKLYRREVETPFKPLCTPSNQTCCFDVEFTRKTPRDL</sequence>
<dbReference type="Gene3D" id="1.10.510.10">
    <property type="entry name" value="Transferase(Phosphotransferase) domain 1"/>
    <property type="match status" value="1"/>
</dbReference>
<evidence type="ECO:0000256" key="4">
    <source>
        <dbReference type="ARBA" id="ARBA00022777"/>
    </source>
</evidence>
<dbReference type="OrthoDB" id="63267at2759"/>
<proteinExistence type="predicted"/>
<keyword evidence="2" id="KW-0808">Transferase</keyword>
<keyword evidence="3" id="KW-0547">Nucleotide-binding</keyword>
<evidence type="ECO:0000313" key="7">
    <source>
        <dbReference type="EMBL" id="VDN26832.1"/>
    </source>
</evidence>
<evidence type="ECO:0000313" key="9">
    <source>
        <dbReference type="WBParaSite" id="GPUH_0001588901-mRNA-1"/>
    </source>
</evidence>
<evidence type="ECO:0000256" key="2">
    <source>
        <dbReference type="ARBA" id="ARBA00022679"/>
    </source>
</evidence>
<dbReference type="InterPro" id="IPR000961">
    <property type="entry name" value="AGC-kinase_C"/>
</dbReference>
<dbReference type="EMBL" id="UYRT01083015">
    <property type="protein sequence ID" value="VDN26832.1"/>
    <property type="molecule type" value="Genomic_DNA"/>
</dbReference>
<keyword evidence="5" id="KW-0067">ATP-binding</keyword>
<accession>A0A183E4H6</accession>
<dbReference type="GO" id="GO:0004674">
    <property type="term" value="F:protein serine/threonine kinase activity"/>
    <property type="evidence" value="ECO:0007669"/>
    <property type="project" value="UniProtKB-KW"/>
</dbReference>
<keyword evidence="1" id="KW-0723">Serine/threonine-protein kinase</keyword>
<feature type="domain" description="AGC-kinase C-terminal" evidence="6">
    <location>
        <begin position="42"/>
        <end position="83"/>
    </location>
</feature>
<dbReference type="SUPFAM" id="SSF56112">
    <property type="entry name" value="Protein kinase-like (PK-like)"/>
    <property type="match status" value="1"/>
</dbReference>
<dbReference type="PANTHER" id="PTHR24351">
    <property type="entry name" value="RIBOSOMAL PROTEIN S6 KINASE"/>
    <property type="match status" value="1"/>
</dbReference>
<dbReference type="InterPro" id="IPR011009">
    <property type="entry name" value="Kinase-like_dom_sf"/>
</dbReference>
<reference evidence="7 8" key="2">
    <citation type="submission" date="2018-11" db="EMBL/GenBank/DDBJ databases">
        <authorList>
            <consortium name="Pathogen Informatics"/>
        </authorList>
    </citation>
    <scope>NUCLEOTIDE SEQUENCE [LARGE SCALE GENOMIC DNA]</scope>
</reference>
<dbReference type="Proteomes" id="UP000271098">
    <property type="component" value="Unassembled WGS sequence"/>
</dbReference>
<organism evidence="9">
    <name type="scientific">Gongylonema pulchrum</name>
    <dbReference type="NCBI Taxonomy" id="637853"/>
    <lineage>
        <taxon>Eukaryota</taxon>
        <taxon>Metazoa</taxon>
        <taxon>Ecdysozoa</taxon>
        <taxon>Nematoda</taxon>
        <taxon>Chromadorea</taxon>
        <taxon>Rhabditida</taxon>
        <taxon>Spirurina</taxon>
        <taxon>Spiruromorpha</taxon>
        <taxon>Spiruroidea</taxon>
        <taxon>Gongylonematidae</taxon>
        <taxon>Gongylonema</taxon>
    </lineage>
</organism>
<evidence type="ECO:0000256" key="3">
    <source>
        <dbReference type="ARBA" id="ARBA00022741"/>
    </source>
</evidence>